<dbReference type="GO" id="GO:0004731">
    <property type="term" value="F:purine-nucleoside phosphorylase activity"/>
    <property type="evidence" value="ECO:0007669"/>
    <property type="project" value="UniProtKB-EC"/>
</dbReference>
<dbReference type="InterPro" id="IPR011270">
    <property type="entry name" value="Pur_Nuc_Pase_Ino/Guo-sp"/>
</dbReference>
<dbReference type="GO" id="GO:0009116">
    <property type="term" value="P:nucleoside metabolic process"/>
    <property type="evidence" value="ECO:0007669"/>
    <property type="project" value="InterPro"/>
</dbReference>
<comment type="pathway">
    <text evidence="2 8">Purine metabolism; purine nucleoside salvage.</text>
</comment>
<keyword evidence="12" id="KW-1185">Reference proteome</keyword>
<feature type="binding site" evidence="9">
    <location>
        <position position="212"/>
    </location>
    <ligand>
        <name>phosphate</name>
        <dbReference type="ChEBI" id="CHEBI:43474"/>
    </ligand>
</feature>
<evidence type="ECO:0000313" key="11">
    <source>
        <dbReference type="EMBL" id="PAB57753.1"/>
    </source>
</evidence>
<dbReference type="EC" id="2.4.2.1" evidence="8"/>
<feature type="binding site" evidence="9">
    <location>
        <position position="235"/>
    </location>
    <ligand>
        <name>a purine D-ribonucleoside</name>
        <dbReference type="ChEBI" id="CHEBI:142355"/>
    </ligand>
</feature>
<keyword evidence="5 8" id="KW-0328">Glycosyltransferase</keyword>
<comment type="caution">
    <text evidence="11">The sequence shown here is derived from an EMBL/GenBank/DDBJ whole genome shotgun (WGS) entry which is preliminary data.</text>
</comment>
<dbReference type="PANTHER" id="PTHR11904">
    <property type="entry name" value="METHYLTHIOADENOSINE/PURINE NUCLEOSIDE PHOSPHORYLASE"/>
    <property type="match status" value="1"/>
</dbReference>
<accession>A0A267MG38</accession>
<dbReference type="RefSeq" id="WP_095135158.1">
    <property type="nucleotide sequence ID" value="NZ_NIBG01000023.1"/>
</dbReference>
<dbReference type="AlphaFoldDB" id="A0A267MG38"/>
<keyword evidence="4" id="KW-0597">Phosphoprotein</keyword>
<dbReference type="EMBL" id="NIBG01000023">
    <property type="protein sequence ID" value="PAB57753.1"/>
    <property type="molecule type" value="Genomic_DNA"/>
</dbReference>
<evidence type="ECO:0000256" key="7">
    <source>
        <dbReference type="ARBA" id="ARBA00048556"/>
    </source>
</evidence>
<dbReference type="SUPFAM" id="SSF53167">
    <property type="entry name" value="Purine and uridine phosphorylases"/>
    <property type="match status" value="1"/>
</dbReference>
<dbReference type="PANTHER" id="PTHR11904:SF9">
    <property type="entry name" value="PURINE NUCLEOSIDE PHOSPHORYLASE-RELATED"/>
    <property type="match status" value="1"/>
</dbReference>
<organism evidence="11 12">
    <name type="scientific">Anaeromicrobium sediminis</name>
    <dbReference type="NCBI Taxonomy" id="1478221"/>
    <lineage>
        <taxon>Bacteria</taxon>
        <taxon>Bacillati</taxon>
        <taxon>Bacillota</taxon>
        <taxon>Clostridia</taxon>
        <taxon>Peptostreptococcales</taxon>
        <taxon>Thermotaleaceae</taxon>
        <taxon>Anaeromicrobium</taxon>
    </lineage>
</organism>
<dbReference type="FunFam" id="3.40.50.1580:FF:000010">
    <property type="entry name" value="Purine nucleoside phosphorylase"/>
    <property type="match status" value="1"/>
</dbReference>
<gene>
    <name evidence="11" type="ORF">CCE28_18195</name>
</gene>
<evidence type="ECO:0000256" key="8">
    <source>
        <dbReference type="PIRNR" id="PIRNR000477"/>
    </source>
</evidence>
<dbReference type="InterPro" id="IPR000845">
    <property type="entry name" value="Nucleoside_phosphorylase_d"/>
</dbReference>
<evidence type="ECO:0000256" key="5">
    <source>
        <dbReference type="ARBA" id="ARBA00022676"/>
    </source>
</evidence>
<dbReference type="InterPro" id="IPR035994">
    <property type="entry name" value="Nucleoside_phosphorylase_sf"/>
</dbReference>
<evidence type="ECO:0000256" key="9">
    <source>
        <dbReference type="PIRSR" id="PIRSR000477-2"/>
    </source>
</evidence>
<feature type="binding site" evidence="9">
    <location>
        <position position="61"/>
    </location>
    <ligand>
        <name>phosphate</name>
        <dbReference type="ChEBI" id="CHEBI:43474"/>
    </ligand>
</feature>
<dbReference type="OrthoDB" id="1523230at2"/>
<feature type="binding site" evidence="9">
    <location>
        <position position="113"/>
    </location>
    <ligand>
        <name>phosphate</name>
        <dbReference type="ChEBI" id="CHEBI:43474"/>
    </ligand>
</feature>
<feature type="binding site" evidence="9">
    <location>
        <position position="30"/>
    </location>
    <ligand>
        <name>phosphate</name>
        <dbReference type="ChEBI" id="CHEBI:43474"/>
    </ligand>
</feature>
<dbReference type="UniPathway" id="UPA00606"/>
<dbReference type="GO" id="GO:0005737">
    <property type="term" value="C:cytoplasm"/>
    <property type="evidence" value="ECO:0007669"/>
    <property type="project" value="TreeGrafter"/>
</dbReference>
<comment type="similarity">
    <text evidence="3 8">Belongs to the PNP/MTAP phosphorylase family.</text>
</comment>
<proteinExistence type="inferred from homology"/>
<keyword evidence="6 8" id="KW-0808">Transferase</keyword>
<dbReference type="Proteomes" id="UP000216024">
    <property type="component" value="Unassembled WGS sequence"/>
</dbReference>
<evidence type="ECO:0000259" key="10">
    <source>
        <dbReference type="Pfam" id="PF01048"/>
    </source>
</evidence>
<dbReference type="PIRSF" id="PIRSF000477">
    <property type="entry name" value="PurNPase"/>
    <property type="match status" value="1"/>
</dbReference>
<comment type="catalytic activity">
    <reaction evidence="7">
        <text>a purine 2'-deoxy-D-ribonucleoside + phosphate = a purine nucleobase + 2-deoxy-alpha-D-ribose 1-phosphate</text>
        <dbReference type="Rhea" id="RHEA:36431"/>
        <dbReference type="ChEBI" id="CHEBI:26386"/>
        <dbReference type="ChEBI" id="CHEBI:43474"/>
        <dbReference type="ChEBI" id="CHEBI:57259"/>
        <dbReference type="ChEBI" id="CHEBI:142361"/>
        <dbReference type="EC" id="2.4.2.1"/>
    </reaction>
</comment>
<protein>
    <recommendedName>
        <fullName evidence="8">Purine nucleoside phosphorylase</fullName>
        <ecNumber evidence="8">2.4.2.1</ecNumber>
    </recommendedName>
    <alternativeName>
        <fullName evidence="8">Inosine-guanosine phosphorylase</fullName>
    </alternativeName>
</protein>
<evidence type="ECO:0000256" key="1">
    <source>
        <dbReference type="ARBA" id="ARBA00002678"/>
    </source>
</evidence>
<feature type="binding site" evidence="9">
    <location>
        <position position="193"/>
    </location>
    <ligand>
        <name>a purine D-ribonucleoside</name>
        <dbReference type="ChEBI" id="CHEBI:142355"/>
    </ligand>
</feature>
<comment type="function">
    <text evidence="1">The purine nucleoside phosphorylases catalyze the phosphorolytic breakdown of the N-glycosidic bond in the beta-(deoxy)ribonucleoside molecules, with the formation of the corresponding free purine bases and pentose-1-phosphate. Cleaves guanosine, inosine, 2'-deoxyguanosine and 2'-deoxyinosine.</text>
</comment>
<feature type="binding site" evidence="9">
    <location>
        <begin position="81"/>
        <end position="83"/>
    </location>
    <ligand>
        <name>phosphate</name>
        <dbReference type="ChEBI" id="CHEBI:43474"/>
    </ligand>
</feature>
<evidence type="ECO:0000256" key="4">
    <source>
        <dbReference type="ARBA" id="ARBA00022553"/>
    </source>
</evidence>
<evidence type="ECO:0000256" key="6">
    <source>
        <dbReference type="ARBA" id="ARBA00022679"/>
    </source>
</evidence>
<dbReference type="NCBIfam" id="TIGR01697">
    <property type="entry name" value="PNPH-PUNA-XAPA"/>
    <property type="match status" value="1"/>
</dbReference>
<evidence type="ECO:0000256" key="3">
    <source>
        <dbReference type="ARBA" id="ARBA00006751"/>
    </source>
</evidence>
<dbReference type="CDD" id="cd09009">
    <property type="entry name" value="PNP-EcPNPII_like"/>
    <property type="match status" value="1"/>
</dbReference>
<feature type="domain" description="Nucleoside phosphorylase" evidence="10">
    <location>
        <begin position="23"/>
        <end position="269"/>
    </location>
</feature>
<evidence type="ECO:0000256" key="2">
    <source>
        <dbReference type="ARBA" id="ARBA00005058"/>
    </source>
</evidence>
<dbReference type="Pfam" id="PF01048">
    <property type="entry name" value="PNP_UDP_1"/>
    <property type="match status" value="1"/>
</dbReference>
<dbReference type="NCBIfam" id="TIGR01700">
    <property type="entry name" value="PNPH"/>
    <property type="match status" value="1"/>
</dbReference>
<dbReference type="Gene3D" id="3.40.50.1580">
    <property type="entry name" value="Nucleoside phosphorylase domain"/>
    <property type="match status" value="1"/>
</dbReference>
<dbReference type="InterPro" id="IPR011268">
    <property type="entry name" value="Purine_phosphorylase"/>
</dbReference>
<dbReference type="NCBIfam" id="NF006054">
    <property type="entry name" value="PRK08202.1"/>
    <property type="match status" value="1"/>
</dbReference>
<sequence>MDLQQKLQECMNYIKEKSKYEPKIGLILGSGLGALANEIEDKEIYPYNEIPNFPVSTVEGHAGQLVIGKLEGKVVVAMQGRFHYYEGYSMQEVTFPVRVMKLLGVEKLVVTNAAGAVNAEFKPGDLMIISDHLNLSGDNPLMGKNLAEFGPRFPDMSNAYDSELRGKVREIAKSLDMEIREGVYACMSGPSYETPAEVRMVRILGADAVGMSTAPEVTVAVHSGMKAVGISCMTNMAAGILDQPLDHSEVMETSAMAREKFVVLMRNIIKNI</sequence>
<evidence type="ECO:0000313" key="12">
    <source>
        <dbReference type="Proteomes" id="UP000216024"/>
    </source>
</evidence>
<name>A0A267MG38_9FIRM</name>
<reference evidence="11 12" key="1">
    <citation type="submission" date="2017-06" db="EMBL/GenBank/DDBJ databases">
        <title>Draft genome sequence of anaerobic fermentative bacterium Anaeromicrobium sediminis DY2726D isolated from West Pacific Ocean sediments.</title>
        <authorList>
            <person name="Zeng X."/>
        </authorList>
    </citation>
    <scope>NUCLEOTIDE SEQUENCE [LARGE SCALE GENOMIC DNA]</scope>
    <source>
        <strain evidence="11 12">DY2726D</strain>
    </source>
</reference>